<dbReference type="SMART" id="SM00220">
    <property type="entry name" value="S_TKc"/>
    <property type="match status" value="1"/>
</dbReference>
<dbReference type="GO" id="GO:0005509">
    <property type="term" value="F:calcium ion binding"/>
    <property type="evidence" value="ECO:0007669"/>
    <property type="project" value="InterPro"/>
</dbReference>
<dbReference type="CDD" id="cd00051">
    <property type="entry name" value="EFh"/>
    <property type="match status" value="2"/>
</dbReference>
<dbReference type="Pfam" id="PF13499">
    <property type="entry name" value="EF-hand_7"/>
    <property type="match status" value="2"/>
</dbReference>
<keyword evidence="4" id="KW-0479">Metal-binding</keyword>
<dbReference type="SUPFAM" id="SSF56112">
    <property type="entry name" value="Protein kinase-like (PK-like)"/>
    <property type="match status" value="1"/>
</dbReference>
<dbReference type="CDD" id="cd05117">
    <property type="entry name" value="STKc_CAMK"/>
    <property type="match status" value="1"/>
</dbReference>
<dbReference type="GO" id="GO:0005524">
    <property type="term" value="F:ATP binding"/>
    <property type="evidence" value="ECO:0007669"/>
    <property type="project" value="UniProtKB-UniRule"/>
</dbReference>
<dbReference type="Gene3D" id="3.30.200.20">
    <property type="entry name" value="Phosphorylase Kinase, domain 1"/>
    <property type="match status" value="1"/>
</dbReference>
<evidence type="ECO:0000256" key="12">
    <source>
        <dbReference type="PROSITE-ProRule" id="PRU10141"/>
    </source>
</evidence>
<evidence type="ECO:0000256" key="4">
    <source>
        <dbReference type="ARBA" id="ARBA00022723"/>
    </source>
</evidence>
<evidence type="ECO:0000256" key="8">
    <source>
        <dbReference type="ARBA" id="ARBA00022840"/>
    </source>
</evidence>
<dbReference type="InterPro" id="IPR050205">
    <property type="entry name" value="CDPK_Ser/Thr_kinases"/>
</dbReference>
<feature type="domain" description="Protein kinase" evidence="14">
    <location>
        <begin position="16"/>
        <end position="273"/>
    </location>
</feature>
<keyword evidence="3" id="KW-0808">Transferase</keyword>
<dbReference type="PROSITE" id="PS50222">
    <property type="entry name" value="EF_HAND_2"/>
    <property type="match status" value="4"/>
</dbReference>
<dbReference type="InterPro" id="IPR018247">
    <property type="entry name" value="EF_Hand_1_Ca_BS"/>
</dbReference>
<organism evidence="16">
    <name type="scientific">Tetraselmis sp. GSL018</name>
    <dbReference type="NCBI Taxonomy" id="582737"/>
    <lineage>
        <taxon>Eukaryota</taxon>
        <taxon>Viridiplantae</taxon>
        <taxon>Chlorophyta</taxon>
        <taxon>core chlorophytes</taxon>
        <taxon>Chlorodendrophyceae</taxon>
        <taxon>Chlorodendrales</taxon>
        <taxon>Chlorodendraceae</taxon>
        <taxon>Tetraselmis</taxon>
    </lineage>
</organism>
<evidence type="ECO:0000256" key="3">
    <source>
        <dbReference type="ARBA" id="ARBA00022679"/>
    </source>
</evidence>
<dbReference type="FunFam" id="1.10.510.10:FF:000178">
    <property type="entry name" value="Calcium-dependent protein kinase 5"/>
    <property type="match status" value="1"/>
</dbReference>
<dbReference type="InterPro" id="IPR000719">
    <property type="entry name" value="Prot_kinase_dom"/>
</dbReference>
<evidence type="ECO:0000313" key="16">
    <source>
        <dbReference type="EMBL" id="JAC72794.1"/>
    </source>
</evidence>
<dbReference type="AlphaFoldDB" id="A0A061RPT8"/>
<dbReference type="PROSITE" id="PS00107">
    <property type="entry name" value="PROTEIN_KINASE_ATP"/>
    <property type="match status" value="1"/>
</dbReference>
<keyword evidence="8 12" id="KW-0067">ATP-binding</keyword>
<dbReference type="PROSITE" id="PS00018">
    <property type="entry name" value="EF_HAND_1"/>
    <property type="match status" value="4"/>
</dbReference>
<proteinExistence type="inferred from homology"/>
<reference evidence="16" key="1">
    <citation type="submission" date="2014-05" db="EMBL/GenBank/DDBJ databases">
        <title>The transcriptome of the halophilic microalga Tetraselmis sp. GSL018 isolated from the Great Salt Lake, Utah.</title>
        <authorList>
            <person name="Jinkerson R.E."/>
            <person name="D'Adamo S."/>
            <person name="Posewitz M.C."/>
        </authorList>
    </citation>
    <scope>NUCLEOTIDE SEQUENCE</scope>
    <source>
        <strain evidence="16">GSL018</strain>
    </source>
</reference>
<evidence type="ECO:0000256" key="5">
    <source>
        <dbReference type="ARBA" id="ARBA00022741"/>
    </source>
</evidence>
<dbReference type="EC" id="2.7.11.1" evidence="1"/>
<feature type="domain" description="EF-hand" evidence="15">
    <location>
        <begin position="389"/>
        <end position="424"/>
    </location>
</feature>
<evidence type="ECO:0000313" key="17">
    <source>
        <dbReference type="EMBL" id="JAC81249.1"/>
    </source>
</evidence>
<dbReference type="EMBL" id="GBEZ01013163">
    <property type="protein sequence ID" value="JAC72794.1"/>
    <property type="molecule type" value="Transcribed_RNA"/>
</dbReference>
<evidence type="ECO:0000259" key="15">
    <source>
        <dbReference type="PROSITE" id="PS50222"/>
    </source>
</evidence>
<evidence type="ECO:0000256" key="1">
    <source>
        <dbReference type="ARBA" id="ARBA00012513"/>
    </source>
</evidence>
<dbReference type="InterPro" id="IPR011992">
    <property type="entry name" value="EF-hand-dom_pair"/>
</dbReference>
<dbReference type="PROSITE" id="PS00108">
    <property type="entry name" value="PROTEIN_KINASE_ST"/>
    <property type="match status" value="1"/>
</dbReference>
<dbReference type="Gene3D" id="1.10.238.10">
    <property type="entry name" value="EF-hand"/>
    <property type="match status" value="2"/>
</dbReference>
<accession>A0A061RPT8</accession>
<dbReference type="InterPro" id="IPR008271">
    <property type="entry name" value="Ser/Thr_kinase_AS"/>
</dbReference>
<dbReference type="Gene3D" id="1.10.510.10">
    <property type="entry name" value="Transferase(Phosphotransferase) domain 1"/>
    <property type="match status" value="1"/>
</dbReference>
<dbReference type="GO" id="GO:0004674">
    <property type="term" value="F:protein serine/threonine kinase activity"/>
    <property type="evidence" value="ECO:0007669"/>
    <property type="project" value="UniProtKB-KW"/>
</dbReference>
<evidence type="ECO:0000256" key="11">
    <source>
        <dbReference type="ARBA" id="ARBA00048679"/>
    </source>
</evidence>
<dbReference type="InterPro" id="IPR002048">
    <property type="entry name" value="EF_hand_dom"/>
</dbReference>
<dbReference type="SUPFAM" id="SSF47473">
    <property type="entry name" value="EF-hand"/>
    <property type="match status" value="1"/>
</dbReference>
<dbReference type="InterPro" id="IPR017441">
    <property type="entry name" value="Protein_kinase_ATP_BS"/>
</dbReference>
<dbReference type="PANTHER" id="PTHR24349">
    <property type="entry name" value="SERINE/THREONINE-PROTEIN KINASE"/>
    <property type="match status" value="1"/>
</dbReference>
<evidence type="ECO:0000259" key="14">
    <source>
        <dbReference type="PROSITE" id="PS50011"/>
    </source>
</evidence>
<keyword evidence="2 13" id="KW-0723">Serine/threonine-protein kinase</keyword>
<keyword evidence="7" id="KW-0106">Calcium</keyword>
<dbReference type="EMBL" id="GBEZ01003922">
    <property type="protein sequence ID" value="JAC81249.1"/>
    <property type="molecule type" value="Transcribed_RNA"/>
</dbReference>
<keyword evidence="6 16" id="KW-0418">Kinase</keyword>
<evidence type="ECO:0000256" key="6">
    <source>
        <dbReference type="ARBA" id="ARBA00022777"/>
    </source>
</evidence>
<evidence type="ECO:0000256" key="7">
    <source>
        <dbReference type="ARBA" id="ARBA00022837"/>
    </source>
</evidence>
<dbReference type="SMART" id="SM00054">
    <property type="entry name" value="EFh"/>
    <property type="match status" value="4"/>
</dbReference>
<dbReference type="FunFam" id="1.10.238.10:FF:000001">
    <property type="entry name" value="Calmodulin 1"/>
    <property type="match status" value="1"/>
</dbReference>
<comment type="catalytic activity">
    <reaction evidence="11">
        <text>L-seryl-[protein] + ATP = O-phospho-L-seryl-[protein] + ADP + H(+)</text>
        <dbReference type="Rhea" id="RHEA:17989"/>
        <dbReference type="Rhea" id="RHEA-COMP:9863"/>
        <dbReference type="Rhea" id="RHEA-COMP:11604"/>
        <dbReference type="ChEBI" id="CHEBI:15378"/>
        <dbReference type="ChEBI" id="CHEBI:29999"/>
        <dbReference type="ChEBI" id="CHEBI:30616"/>
        <dbReference type="ChEBI" id="CHEBI:83421"/>
        <dbReference type="ChEBI" id="CHEBI:456216"/>
        <dbReference type="EC" id="2.7.11.1"/>
    </reaction>
</comment>
<name>A0A061RPT8_9CHLO</name>
<dbReference type="FunFam" id="3.30.200.20:FF:000004">
    <property type="entry name" value="Calcium-dependent protein kinase 1"/>
    <property type="match status" value="1"/>
</dbReference>
<sequence>MVQVLDKVTGNITDTYAIRKVLGKGQFGTTRLATHMATGQDFACKTINKKKLTSKDDVEDVRREISIMKHLDHPNIVRLKEAYEDRDHVHIVMEVCTGGELFDRIVERGHYSEKDAADLVRTMVQVVKHCHERGVMHRDLKPENFLLASRDANSAIKATDFGLSVYFKPGDYFRDIVGSAYYVAPEVLRKRYGHQADIWSIGVILYILLCGVPPFWGDTEQQIFDSVLKGKLDFATKPWPSISSAAKDLVKRMLVMDPTKRATIKEILEDEWLKENGSASSAPLDESVISRIKNFSNLNRLKKEALRVIATSLAPSQVMELNEIFKKIDTDKSGTITVEEMRAALASKFQGTSLEKELTSLMEAADVDGDGTIDYSEFLASTVQQSSLETDENLQKAFEHFDTDMSGYITIDELTQGLKSVKMLDVDAVEGIIEEVDKDGDGKINYEEFAQMMRSKQEEQLAKLSTRGKY</sequence>
<comment type="similarity">
    <text evidence="9">Belongs to the protein kinase superfamily. Ser/Thr protein kinase family. CDPK subfamily.</text>
</comment>
<feature type="domain" description="EF-hand" evidence="15">
    <location>
        <begin position="353"/>
        <end position="388"/>
    </location>
</feature>
<dbReference type="Pfam" id="PF00069">
    <property type="entry name" value="Pkinase"/>
    <property type="match status" value="1"/>
</dbReference>
<feature type="domain" description="EF-hand" evidence="15">
    <location>
        <begin position="429"/>
        <end position="459"/>
    </location>
</feature>
<evidence type="ECO:0000256" key="10">
    <source>
        <dbReference type="ARBA" id="ARBA00047899"/>
    </source>
</evidence>
<feature type="binding site" evidence="12">
    <location>
        <position position="45"/>
    </location>
    <ligand>
        <name>ATP</name>
        <dbReference type="ChEBI" id="CHEBI:30616"/>
    </ligand>
</feature>
<evidence type="ECO:0000256" key="9">
    <source>
        <dbReference type="ARBA" id="ARBA00024334"/>
    </source>
</evidence>
<evidence type="ECO:0000256" key="2">
    <source>
        <dbReference type="ARBA" id="ARBA00022527"/>
    </source>
</evidence>
<dbReference type="InterPro" id="IPR011009">
    <property type="entry name" value="Kinase-like_dom_sf"/>
</dbReference>
<gene>
    <name evidence="16" type="primary">CPK</name>
    <name evidence="16" type="ORF">TSPGSL018_30472</name>
    <name evidence="17" type="ORF">TSPGSL018_8345</name>
</gene>
<feature type="domain" description="EF-hand" evidence="15">
    <location>
        <begin position="316"/>
        <end position="351"/>
    </location>
</feature>
<protein>
    <recommendedName>
        <fullName evidence="1">non-specific serine/threonine protein kinase</fullName>
        <ecNumber evidence="1">2.7.11.1</ecNumber>
    </recommendedName>
</protein>
<comment type="catalytic activity">
    <reaction evidence="10">
        <text>L-threonyl-[protein] + ATP = O-phospho-L-threonyl-[protein] + ADP + H(+)</text>
        <dbReference type="Rhea" id="RHEA:46608"/>
        <dbReference type="Rhea" id="RHEA-COMP:11060"/>
        <dbReference type="Rhea" id="RHEA-COMP:11605"/>
        <dbReference type="ChEBI" id="CHEBI:15378"/>
        <dbReference type="ChEBI" id="CHEBI:30013"/>
        <dbReference type="ChEBI" id="CHEBI:30616"/>
        <dbReference type="ChEBI" id="CHEBI:61977"/>
        <dbReference type="ChEBI" id="CHEBI:456216"/>
        <dbReference type="EC" id="2.7.11.1"/>
    </reaction>
</comment>
<evidence type="ECO:0000256" key="13">
    <source>
        <dbReference type="RuleBase" id="RU000304"/>
    </source>
</evidence>
<dbReference type="PROSITE" id="PS50011">
    <property type="entry name" value="PROTEIN_KINASE_DOM"/>
    <property type="match status" value="1"/>
</dbReference>
<keyword evidence="5 12" id="KW-0547">Nucleotide-binding</keyword>